<organism evidence="2 3">
    <name type="scientific">Nephila pilipes</name>
    <name type="common">Giant wood spider</name>
    <name type="synonym">Nephila maculata</name>
    <dbReference type="NCBI Taxonomy" id="299642"/>
    <lineage>
        <taxon>Eukaryota</taxon>
        <taxon>Metazoa</taxon>
        <taxon>Ecdysozoa</taxon>
        <taxon>Arthropoda</taxon>
        <taxon>Chelicerata</taxon>
        <taxon>Arachnida</taxon>
        <taxon>Araneae</taxon>
        <taxon>Araneomorphae</taxon>
        <taxon>Entelegynae</taxon>
        <taxon>Araneoidea</taxon>
        <taxon>Nephilidae</taxon>
        <taxon>Nephila</taxon>
    </lineage>
</organism>
<protein>
    <recommendedName>
        <fullName evidence="4">Peptidase aspartic putative domain-containing protein</fullName>
    </recommendedName>
</protein>
<evidence type="ECO:0000313" key="3">
    <source>
        <dbReference type="Proteomes" id="UP000887013"/>
    </source>
</evidence>
<comment type="caution">
    <text evidence="2">The sequence shown here is derived from an EMBL/GenBank/DDBJ whole genome shotgun (WGS) entry which is preliminary data.</text>
</comment>
<feature type="non-terminal residue" evidence="2">
    <location>
        <position position="1"/>
    </location>
</feature>
<evidence type="ECO:0000313" key="2">
    <source>
        <dbReference type="EMBL" id="GFU32196.1"/>
    </source>
</evidence>
<proteinExistence type="predicted"/>
<evidence type="ECO:0008006" key="4">
    <source>
        <dbReference type="Google" id="ProtNLM"/>
    </source>
</evidence>
<dbReference type="EMBL" id="BMAW01056259">
    <property type="protein sequence ID" value="GFT04963.1"/>
    <property type="molecule type" value="Genomic_DNA"/>
</dbReference>
<dbReference type="Proteomes" id="UP000887013">
    <property type="component" value="Unassembled WGS sequence"/>
</dbReference>
<dbReference type="AlphaFoldDB" id="A0A8X6UKT0"/>
<dbReference type="EMBL" id="BMAW01129841">
    <property type="protein sequence ID" value="GFU32196.1"/>
    <property type="molecule type" value="Genomic_DNA"/>
</dbReference>
<name>A0A8X6UKT0_NEPPI</name>
<reference evidence="2" key="1">
    <citation type="submission" date="2020-08" db="EMBL/GenBank/DDBJ databases">
        <title>Multicomponent nature underlies the extraordinary mechanical properties of spider dragline silk.</title>
        <authorList>
            <person name="Kono N."/>
            <person name="Nakamura H."/>
            <person name="Mori M."/>
            <person name="Yoshida Y."/>
            <person name="Ohtoshi R."/>
            <person name="Malay A.D."/>
            <person name="Moran D.A.P."/>
            <person name="Tomita M."/>
            <person name="Numata K."/>
            <person name="Arakawa K."/>
        </authorList>
    </citation>
    <scope>NUCLEOTIDE SEQUENCE</scope>
</reference>
<evidence type="ECO:0000313" key="1">
    <source>
        <dbReference type="EMBL" id="GFT04963.1"/>
    </source>
</evidence>
<sequence length="162" mass="18250">KIRKRRLKSFKTDSAISKLVSVEQNKIDCSVSNNLNNEENKILLQTASVKLVGKLSNKVIRSLCDPGSQRSFIQKKLSRQLSLYEAGEEELFIHSFGSKVPTRIKCAGIQVKIRDILDKDELIEVLEIDEVTSAPVKFAPIDIIGELKEPKKLIFVMLITVL</sequence>
<gene>
    <name evidence="1" type="ORF">NPIL_298471</name>
    <name evidence="2" type="ORF">NPIL_630521</name>
</gene>
<accession>A0A8X6UKT0</accession>
<keyword evidence="3" id="KW-1185">Reference proteome</keyword>